<comment type="cofactor">
    <cofactor evidence="1">
        <name>FAD</name>
        <dbReference type="ChEBI" id="CHEBI:57692"/>
    </cofactor>
</comment>
<organism evidence="6 7">
    <name type="scientific">Herbiconiux ginsengi</name>
    <dbReference type="NCBI Taxonomy" id="381665"/>
    <lineage>
        <taxon>Bacteria</taxon>
        <taxon>Bacillati</taxon>
        <taxon>Actinomycetota</taxon>
        <taxon>Actinomycetes</taxon>
        <taxon>Micrococcales</taxon>
        <taxon>Microbacteriaceae</taxon>
        <taxon>Herbiconiux</taxon>
    </lineage>
</organism>
<dbReference type="InterPro" id="IPR003953">
    <property type="entry name" value="FAD-dep_OxRdtase_2_FAD-bd"/>
</dbReference>
<dbReference type="PANTHER" id="PTHR43400:SF10">
    <property type="entry name" value="3-OXOSTEROID 1-DEHYDROGENASE"/>
    <property type="match status" value="1"/>
</dbReference>
<keyword evidence="2" id="KW-0285">Flavoprotein</keyword>
<gene>
    <name evidence="6" type="ORF">SAMN05216554_4179</name>
</gene>
<evidence type="ECO:0000256" key="1">
    <source>
        <dbReference type="ARBA" id="ARBA00001974"/>
    </source>
</evidence>
<evidence type="ECO:0000313" key="7">
    <source>
        <dbReference type="Proteomes" id="UP000198891"/>
    </source>
</evidence>
<dbReference type="Pfam" id="PF00890">
    <property type="entry name" value="FAD_binding_2"/>
    <property type="match status" value="1"/>
</dbReference>
<dbReference type="InterPro" id="IPR050315">
    <property type="entry name" value="FAD-oxidoreductase_2"/>
</dbReference>
<proteinExistence type="predicted"/>
<evidence type="ECO:0000256" key="3">
    <source>
        <dbReference type="ARBA" id="ARBA00022827"/>
    </source>
</evidence>
<evidence type="ECO:0000313" key="6">
    <source>
        <dbReference type="EMBL" id="SDZ49002.1"/>
    </source>
</evidence>
<dbReference type="SUPFAM" id="SSF51905">
    <property type="entry name" value="FAD/NAD(P)-binding domain"/>
    <property type="match status" value="1"/>
</dbReference>
<dbReference type="SUPFAM" id="SSF56425">
    <property type="entry name" value="Succinate dehydrogenase/fumarate reductase flavoprotein, catalytic domain"/>
    <property type="match status" value="1"/>
</dbReference>
<dbReference type="OrthoDB" id="9813348at2"/>
<dbReference type="STRING" id="381665.SAMN05216554_4179"/>
<evidence type="ECO:0000256" key="2">
    <source>
        <dbReference type="ARBA" id="ARBA00022630"/>
    </source>
</evidence>
<dbReference type="EMBL" id="FNPZ01000005">
    <property type="protein sequence ID" value="SDZ49002.1"/>
    <property type="molecule type" value="Genomic_DNA"/>
</dbReference>
<dbReference type="RefSeq" id="WP_092557472.1">
    <property type="nucleotide sequence ID" value="NZ_FNPZ01000005.1"/>
</dbReference>
<feature type="domain" description="FAD-dependent oxidoreductase 2 FAD-binding" evidence="5">
    <location>
        <begin position="11"/>
        <end position="523"/>
    </location>
</feature>
<keyword evidence="4" id="KW-0560">Oxidoreductase</keyword>
<dbReference type="GO" id="GO:0033765">
    <property type="term" value="F:steroid dehydrogenase activity, acting on the CH-CH group of donors"/>
    <property type="evidence" value="ECO:0007669"/>
    <property type="project" value="UniProtKB-ARBA"/>
</dbReference>
<protein>
    <submittedName>
        <fullName evidence="6">Succinate dehydrogenase/fumarate reductase, flavoprotein subunit</fullName>
    </submittedName>
</protein>
<accession>A0A1H3TFF3</accession>
<dbReference type="InterPro" id="IPR036188">
    <property type="entry name" value="FAD/NAD-bd_sf"/>
</dbReference>
<keyword evidence="3" id="KW-0274">FAD</keyword>
<sequence length="544" mass="58703">MTQKPSDDSYDVIVLGSGAAGLTAAFTAAHEGATVAVFEKNYRVGGTTAWSGGHMWVPNNNFMGDIGRADSTEEAVTYLMSMSRGIADETLVRAFVEAAPKMADYLSENGGIAFFAVPTPDYHPEHPGGKPTGGRSLGNELFSFDELGEWRDRVEVSPYYSVYYRMDELGIGSAVPKPPSAAELARREVKDERGAGGGLIGALLHACLRSGVHVEVSTPAVDLQIEDGNVVGVVIDSEQGRRTILARRGVVLATGGFEWNEEYRRTFLRGTVHKPASIHTNTGDGLRMAMKAGAALQNMREAWWIPITVLPEGINSMDLDMINADRTRPRSIMINRLGMRYTNEATNYNTIVGAFHQEDVNEFNYANLPTWIIVDQRNIETYGSRGVPYNGTTPDWLIEGATLRELAERLGVPADALEATVARWNANVADGVDPDFHRGESAHDRWWGDPYKKGSIDGTLGPLDTGPYYAMELKPGVIGTKGGPKVDIHARVIGLDDEVIPGLYAVGNASSPTGAGYGGSGGTLGPAMSFGWLAGRHAAQRAER</sequence>
<evidence type="ECO:0000256" key="4">
    <source>
        <dbReference type="ARBA" id="ARBA00023002"/>
    </source>
</evidence>
<dbReference type="GO" id="GO:0008202">
    <property type="term" value="P:steroid metabolic process"/>
    <property type="evidence" value="ECO:0007669"/>
    <property type="project" value="UniProtKB-ARBA"/>
</dbReference>
<dbReference type="PANTHER" id="PTHR43400">
    <property type="entry name" value="FUMARATE REDUCTASE"/>
    <property type="match status" value="1"/>
</dbReference>
<evidence type="ECO:0000259" key="5">
    <source>
        <dbReference type="Pfam" id="PF00890"/>
    </source>
</evidence>
<dbReference type="AlphaFoldDB" id="A0A1H3TFF3"/>
<dbReference type="PRINTS" id="PR00469">
    <property type="entry name" value="PNDRDTASEII"/>
</dbReference>
<keyword evidence="7" id="KW-1185">Reference proteome</keyword>
<dbReference type="Gene3D" id="3.50.50.60">
    <property type="entry name" value="FAD/NAD(P)-binding domain"/>
    <property type="match status" value="2"/>
</dbReference>
<name>A0A1H3TFF3_9MICO</name>
<dbReference type="InterPro" id="IPR027477">
    <property type="entry name" value="Succ_DH/fumarate_Rdtase_cat_sf"/>
</dbReference>
<dbReference type="Proteomes" id="UP000198891">
    <property type="component" value="Unassembled WGS sequence"/>
</dbReference>
<reference evidence="6 7" key="1">
    <citation type="submission" date="2016-10" db="EMBL/GenBank/DDBJ databases">
        <authorList>
            <person name="de Groot N.N."/>
        </authorList>
    </citation>
    <scope>NUCLEOTIDE SEQUENCE [LARGE SCALE GENOMIC DNA]</scope>
    <source>
        <strain evidence="6 7">CGMCC 4.3491</strain>
    </source>
</reference>